<accession>A0A6H0UEL5</accession>
<evidence type="ECO:0000313" key="2">
    <source>
        <dbReference type="EMBL" id="QIW57766.1"/>
    </source>
</evidence>
<proteinExistence type="predicted"/>
<evidence type="ECO:0000313" key="1">
    <source>
        <dbReference type="EMBL" id="QIW53213.1"/>
    </source>
</evidence>
<evidence type="ECO:0008006" key="5">
    <source>
        <dbReference type="Google" id="ProtNLM"/>
    </source>
</evidence>
<dbReference type="Proteomes" id="UP000501945">
    <property type="component" value="Chromosome"/>
</dbReference>
<protein>
    <recommendedName>
        <fullName evidence="5">DUF86 domain-containing protein</fullName>
    </recommendedName>
</protein>
<dbReference type="EMBL" id="CP047616">
    <property type="protein sequence ID" value="QIW53213.1"/>
    <property type="molecule type" value="Genomic_DNA"/>
</dbReference>
<evidence type="ECO:0000313" key="3">
    <source>
        <dbReference type="Proteomes" id="UP000501558"/>
    </source>
</evidence>
<keyword evidence="3" id="KW-1185">Reference proteome</keyword>
<dbReference type="RefSeq" id="WP_138492085.1">
    <property type="nucleotide sequence ID" value="NZ_BAAAXH010000078.1"/>
</dbReference>
<sequence length="120" mass="14337">MYNYLKADLYMANLMLDHIQLVKKTQGQKIDIDYLVFLEHIAYNLDDISEETKAAFPEVDWTSVDQFRTFITYEVQHFKLGDIIETVSPEILMLSHTLPLLRDKLMKRLEYTRKEYVKEN</sequence>
<gene>
    <name evidence="2" type="ORF">GU334_02005</name>
    <name evidence="1" type="ORF">GU336_03055</name>
</gene>
<name>A0A6H0UEL5_9LACT</name>
<organism evidence="1 4">
    <name type="scientific">Pseudolactococcus raffinolactis</name>
    <dbReference type="NCBI Taxonomy" id="1366"/>
    <lineage>
        <taxon>Bacteria</taxon>
        <taxon>Bacillati</taxon>
        <taxon>Bacillota</taxon>
        <taxon>Bacilli</taxon>
        <taxon>Lactobacillales</taxon>
        <taxon>Streptococcaceae</taxon>
        <taxon>Pseudolactococcus</taxon>
    </lineage>
</organism>
<reference evidence="3 4" key="1">
    <citation type="submission" date="2019-12" db="EMBL/GenBank/DDBJ databases">
        <title>Whole genome sequences of Lactococcus raffinolactis strains isolated from sewage.</title>
        <authorList>
            <person name="Ybazeta G."/>
            <person name="Ross M."/>
            <person name="Brabant-Kirwan D."/>
            <person name="Saleh M."/>
            <person name="Dillon J.A."/>
            <person name="Splinter K."/>
            <person name="Nokhbeh R."/>
        </authorList>
    </citation>
    <scope>NUCLEOTIDE SEQUENCE [LARGE SCALE GENOMIC DNA]</scope>
    <source>
        <strain evidence="2 3">Lr_19_14</strain>
        <strain evidence="1 4">Lr_19_5</strain>
    </source>
</reference>
<evidence type="ECO:0000313" key="4">
    <source>
        <dbReference type="Proteomes" id="UP000501945"/>
    </source>
</evidence>
<dbReference type="AlphaFoldDB" id="A0A6H0UEL5"/>
<dbReference type="GeneID" id="93295884"/>
<dbReference type="EMBL" id="CP047628">
    <property type="protein sequence ID" value="QIW57766.1"/>
    <property type="molecule type" value="Genomic_DNA"/>
</dbReference>
<dbReference type="OrthoDB" id="2242647at2"/>
<dbReference type="Proteomes" id="UP000501558">
    <property type="component" value="Chromosome"/>
</dbReference>